<sequence length="174" mass="19978">MTMKEDLHVVKPVTSVDEALEILVEKRISGFPMIDDDWKLENGPTGNEYEHLKKKYIDESSERKRLDNEVIELKGNIRVFCRCRPLNQAEITNGSSSVVEFEYSQENELQIVSSDSSKKQFKFDFVFKPEDNQEVVFAQAKRIVTSVLDGYNVFIFAYGQTGTGKTFTMEELVS</sequence>
<proteinExistence type="predicted"/>
<dbReference type="Proteomes" id="UP001164250">
    <property type="component" value="Chromosome 6"/>
</dbReference>
<evidence type="ECO:0000313" key="2">
    <source>
        <dbReference type="Proteomes" id="UP001164250"/>
    </source>
</evidence>
<keyword evidence="2" id="KW-1185">Reference proteome</keyword>
<reference evidence="2" key="1">
    <citation type="journal article" date="2023" name="G3 (Bethesda)">
        <title>Genome assembly and association tests identify interacting loci associated with vigor, precocity, and sex in interspecific pistachio rootstocks.</title>
        <authorList>
            <person name="Palmer W."/>
            <person name="Jacygrad E."/>
            <person name="Sagayaradj S."/>
            <person name="Cavanaugh K."/>
            <person name="Han R."/>
            <person name="Bertier L."/>
            <person name="Beede B."/>
            <person name="Kafkas S."/>
            <person name="Golino D."/>
            <person name="Preece J."/>
            <person name="Michelmore R."/>
        </authorList>
    </citation>
    <scope>NUCLEOTIDE SEQUENCE [LARGE SCALE GENOMIC DNA]</scope>
</reference>
<accession>A0ACC1B844</accession>
<protein>
    <submittedName>
        <fullName evidence="1">Uncharacterized protein</fullName>
    </submittedName>
</protein>
<dbReference type="EMBL" id="CM047902">
    <property type="protein sequence ID" value="KAJ0095097.1"/>
    <property type="molecule type" value="Genomic_DNA"/>
</dbReference>
<comment type="caution">
    <text evidence="1">The sequence shown here is derived from an EMBL/GenBank/DDBJ whole genome shotgun (WGS) entry which is preliminary data.</text>
</comment>
<gene>
    <name evidence="1" type="ORF">Patl1_16723</name>
</gene>
<evidence type="ECO:0000313" key="1">
    <source>
        <dbReference type="EMBL" id="KAJ0095097.1"/>
    </source>
</evidence>
<name>A0ACC1B844_9ROSI</name>
<organism evidence="1 2">
    <name type="scientific">Pistacia atlantica</name>
    <dbReference type="NCBI Taxonomy" id="434234"/>
    <lineage>
        <taxon>Eukaryota</taxon>
        <taxon>Viridiplantae</taxon>
        <taxon>Streptophyta</taxon>
        <taxon>Embryophyta</taxon>
        <taxon>Tracheophyta</taxon>
        <taxon>Spermatophyta</taxon>
        <taxon>Magnoliopsida</taxon>
        <taxon>eudicotyledons</taxon>
        <taxon>Gunneridae</taxon>
        <taxon>Pentapetalae</taxon>
        <taxon>rosids</taxon>
        <taxon>malvids</taxon>
        <taxon>Sapindales</taxon>
        <taxon>Anacardiaceae</taxon>
        <taxon>Pistacia</taxon>
    </lineage>
</organism>